<dbReference type="GO" id="GO:0004609">
    <property type="term" value="F:phosphatidylserine decarboxylase activity"/>
    <property type="evidence" value="ECO:0007669"/>
    <property type="project" value="InterPro"/>
</dbReference>
<dbReference type="EMBL" id="AWQS01000052">
    <property type="protein sequence ID" value="EWT06348.1"/>
    <property type="molecule type" value="Genomic_DNA"/>
</dbReference>
<keyword evidence="12" id="KW-1185">Reference proteome</keyword>
<name>W9GNE1_9MICO</name>
<dbReference type="InterPro" id="IPR033175">
    <property type="entry name" value="PSD-A"/>
</dbReference>
<protein>
    <submittedName>
        <fullName evidence="11">Phosphatidylserine decarboxylase</fullName>
    </submittedName>
</protein>
<evidence type="ECO:0000256" key="8">
    <source>
        <dbReference type="ARBA" id="ARBA00023239"/>
    </source>
</evidence>
<dbReference type="PANTHER" id="PTHR35809:SF1">
    <property type="entry name" value="ARCHAETIDYLSERINE DECARBOXYLASE PROENZYME-RELATED"/>
    <property type="match status" value="1"/>
</dbReference>
<evidence type="ECO:0000313" key="11">
    <source>
        <dbReference type="EMBL" id="EWT06348.1"/>
    </source>
</evidence>
<evidence type="ECO:0000256" key="3">
    <source>
        <dbReference type="ARBA" id="ARBA00022793"/>
    </source>
</evidence>
<accession>W9GNE1</accession>
<evidence type="ECO:0000256" key="2">
    <source>
        <dbReference type="ARBA" id="ARBA00022516"/>
    </source>
</evidence>
<keyword evidence="9" id="KW-1208">Phospholipid metabolism</keyword>
<evidence type="ECO:0000256" key="9">
    <source>
        <dbReference type="ARBA" id="ARBA00023264"/>
    </source>
</evidence>
<keyword evidence="1" id="KW-1003">Cell membrane</keyword>
<evidence type="ECO:0000256" key="4">
    <source>
        <dbReference type="ARBA" id="ARBA00023098"/>
    </source>
</evidence>
<dbReference type="GO" id="GO:0008654">
    <property type="term" value="P:phospholipid biosynthetic process"/>
    <property type="evidence" value="ECO:0007669"/>
    <property type="project" value="UniProtKB-KW"/>
</dbReference>
<sequence length="223" mass="23773">MKIDPAARPFTAMAAVPTLVAAVARRPRLTATLGLLTAGVTLFFRDPDRSPDLAPVEDPDVVLAPADGVVVHAGPAQPDVSPPGQWQQVSIFLSLLDVHINRAPYGGRVLSVTHTPGRFLAAYRAASGMKNERTEIVVERPAPGGPRRVVYRQIVGQLARRIVTRIAPGDHVPTGARIGLMKFGSRMDVFLPMDVTLEVAPRTRAIGGETVLGRFGAAAGEPR</sequence>
<keyword evidence="6" id="KW-0865">Zymogen</keyword>
<dbReference type="RefSeq" id="WP_034715686.1">
    <property type="nucleotide sequence ID" value="NZ_AWQS01000052.1"/>
</dbReference>
<dbReference type="PANTHER" id="PTHR35809">
    <property type="entry name" value="ARCHAETIDYLSERINE DECARBOXYLASE PROENZYME-RELATED"/>
    <property type="match status" value="1"/>
</dbReference>
<evidence type="ECO:0000256" key="7">
    <source>
        <dbReference type="ARBA" id="ARBA00023209"/>
    </source>
</evidence>
<dbReference type="Pfam" id="PF02666">
    <property type="entry name" value="PS_Dcarbxylase"/>
    <property type="match status" value="1"/>
</dbReference>
<dbReference type="InterPro" id="IPR003817">
    <property type="entry name" value="PS_Dcarbxylase"/>
</dbReference>
<keyword evidence="4" id="KW-0443">Lipid metabolism</keyword>
<keyword evidence="8" id="KW-0456">Lyase</keyword>
<organism evidence="11 12">
    <name type="scientific">Intrasporangium chromatireducens Q5-1</name>
    <dbReference type="NCBI Taxonomy" id="584657"/>
    <lineage>
        <taxon>Bacteria</taxon>
        <taxon>Bacillati</taxon>
        <taxon>Actinomycetota</taxon>
        <taxon>Actinomycetes</taxon>
        <taxon>Micrococcales</taxon>
        <taxon>Intrasporangiaceae</taxon>
        <taxon>Intrasporangium</taxon>
    </lineage>
</organism>
<dbReference type="PATRIC" id="fig|584657.3.peg.1716"/>
<dbReference type="AlphaFoldDB" id="W9GNE1"/>
<keyword evidence="7" id="KW-0594">Phospholipid biosynthesis</keyword>
<reference evidence="12" key="1">
    <citation type="submission" date="2013-08" db="EMBL/GenBank/DDBJ databases">
        <title>Intrasporangium oryzae NRRL B-24470.</title>
        <authorList>
            <person name="Liu H."/>
            <person name="Wang G."/>
        </authorList>
    </citation>
    <scope>NUCLEOTIDE SEQUENCE [LARGE SCALE GENOMIC DNA]</scope>
    <source>
        <strain evidence="12">Q5-1</strain>
    </source>
</reference>
<keyword evidence="2" id="KW-0444">Lipid biosynthesis</keyword>
<evidence type="ECO:0000313" key="12">
    <source>
        <dbReference type="Proteomes" id="UP000019494"/>
    </source>
</evidence>
<keyword evidence="10" id="KW-0670">Pyruvate</keyword>
<keyword evidence="3" id="KW-0210">Decarboxylase</keyword>
<proteinExistence type="predicted"/>
<keyword evidence="5" id="KW-0472">Membrane</keyword>
<evidence type="ECO:0000256" key="10">
    <source>
        <dbReference type="ARBA" id="ARBA00023317"/>
    </source>
</evidence>
<dbReference type="Proteomes" id="UP000019494">
    <property type="component" value="Unassembled WGS sequence"/>
</dbReference>
<gene>
    <name evidence="11" type="ORF">N864_22025</name>
</gene>
<evidence type="ECO:0000256" key="5">
    <source>
        <dbReference type="ARBA" id="ARBA00023136"/>
    </source>
</evidence>
<evidence type="ECO:0000256" key="1">
    <source>
        <dbReference type="ARBA" id="ARBA00022475"/>
    </source>
</evidence>
<evidence type="ECO:0000256" key="6">
    <source>
        <dbReference type="ARBA" id="ARBA00023145"/>
    </source>
</evidence>
<comment type="caution">
    <text evidence="11">The sequence shown here is derived from an EMBL/GenBank/DDBJ whole genome shotgun (WGS) entry which is preliminary data.</text>
</comment>